<dbReference type="SUPFAM" id="SSF53850">
    <property type="entry name" value="Periplasmic binding protein-like II"/>
    <property type="match status" value="1"/>
</dbReference>
<dbReference type="InterPro" id="IPR006059">
    <property type="entry name" value="SBP"/>
</dbReference>
<feature type="signal peptide" evidence="8">
    <location>
        <begin position="1"/>
        <end position="32"/>
    </location>
</feature>
<dbReference type="RefSeq" id="WP_132583453.1">
    <property type="nucleotide sequence ID" value="NZ_SMAJ01000010.1"/>
</dbReference>
<evidence type="ECO:0000256" key="8">
    <source>
        <dbReference type="SAM" id="SignalP"/>
    </source>
</evidence>
<dbReference type="OrthoDB" id="4393730at2"/>
<comment type="subcellular location">
    <subcellularLocation>
        <location evidence="1">Periplasm</location>
    </subcellularLocation>
</comment>
<feature type="compositionally biased region" description="Basic residues" evidence="7">
    <location>
        <begin position="457"/>
        <end position="468"/>
    </location>
</feature>
<evidence type="ECO:0000256" key="7">
    <source>
        <dbReference type="SAM" id="MobiDB-lite"/>
    </source>
</evidence>
<reference evidence="9 10" key="1">
    <citation type="submission" date="2019-03" db="EMBL/GenBank/DDBJ databases">
        <title>Genomic Encyclopedia of Type Strains, Phase IV (KMG-IV): sequencing the most valuable type-strain genomes for metagenomic binning, comparative biology and taxonomic classification.</title>
        <authorList>
            <person name="Goeker M."/>
        </authorList>
    </citation>
    <scope>NUCLEOTIDE SEQUENCE [LARGE SCALE GENOMIC DNA]</scope>
    <source>
        <strain evidence="9 10">DSM 24591</strain>
    </source>
</reference>
<dbReference type="Gene3D" id="3.40.190.10">
    <property type="entry name" value="Periplasmic binding protein-like II"/>
    <property type="match status" value="2"/>
</dbReference>
<dbReference type="InterPro" id="IPR050490">
    <property type="entry name" value="Bact_solute-bd_prot1"/>
</dbReference>
<proteinExistence type="inferred from homology"/>
<evidence type="ECO:0000256" key="4">
    <source>
        <dbReference type="ARBA" id="ARBA00017470"/>
    </source>
</evidence>
<organism evidence="9 10">
    <name type="scientific">Paralcaligenes ureilyticus</name>
    <dbReference type="NCBI Taxonomy" id="627131"/>
    <lineage>
        <taxon>Bacteria</taxon>
        <taxon>Pseudomonadati</taxon>
        <taxon>Pseudomonadota</taxon>
        <taxon>Betaproteobacteria</taxon>
        <taxon>Burkholderiales</taxon>
        <taxon>Alcaligenaceae</taxon>
        <taxon>Paralcaligenes</taxon>
    </lineage>
</organism>
<evidence type="ECO:0000256" key="6">
    <source>
        <dbReference type="ARBA" id="ARBA00022729"/>
    </source>
</evidence>
<comment type="caution">
    <text evidence="9">The sequence shown here is derived from an EMBL/GenBank/DDBJ whole genome shotgun (WGS) entry which is preliminary data.</text>
</comment>
<comment type="similarity">
    <text evidence="2">Belongs to the bacterial solute-binding protein 1 family.</text>
</comment>
<feature type="chain" id="PRO_5020571699" description="sn-glycerol-3-phosphate-binding periplasmic protein UgpB" evidence="8">
    <location>
        <begin position="33"/>
        <end position="475"/>
    </location>
</feature>
<name>A0A4R3LZM9_9BURK</name>
<dbReference type="Pfam" id="PF13416">
    <property type="entry name" value="SBP_bac_8"/>
    <property type="match status" value="1"/>
</dbReference>
<dbReference type="GO" id="GO:0042597">
    <property type="term" value="C:periplasmic space"/>
    <property type="evidence" value="ECO:0007669"/>
    <property type="project" value="UniProtKB-SubCell"/>
</dbReference>
<feature type="region of interest" description="Disordered" evidence="7">
    <location>
        <begin position="437"/>
        <end position="475"/>
    </location>
</feature>
<accession>A0A4R3LZM9</accession>
<keyword evidence="5" id="KW-0813">Transport</keyword>
<dbReference type="AlphaFoldDB" id="A0A4R3LZM9"/>
<keyword evidence="10" id="KW-1185">Reference proteome</keyword>
<dbReference type="PANTHER" id="PTHR43649:SF31">
    <property type="entry name" value="SN-GLYCEROL-3-PHOSPHATE-BINDING PERIPLASMIC PROTEIN UGPB"/>
    <property type="match status" value="1"/>
</dbReference>
<comment type="subunit">
    <text evidence="3">The complex is composed of two ATP-binding proteins (UgpC), two transmembrane proteins (UgpA and UgpE) and a solute-binding protein (UgpB).</text>
</comment>
<evidence type="ECO:0000256" key="2">
    <source>
        <dbReference type="ARBA" id="ARBA00008520"/>
    </source>
</evidence>
<protein>
    <recommendedName>
        <fullName evidence="4">sn-glycerol-3-phosphate-binding periplasmic protein UgpB</fullName>
    </recommendedName>
</protein>
<dbReference type="EMBL" id="SMAJ01000010">
    <property type="protein sequence ID" value="TCT05359.1"/>
    <property type="molecule type" value="Genomic_DNA"/>
</dbReference>
<evidence type="ECO:0000313" key="9">
    <source>
        <dbReference type="EMBL" id="TCT05359.1"/>
    </source>
</evidence>
<evidence type="ECO:0000256" key="1">
    <source>
        <dbReference type="ARBA" id="ARBA00004418"/>
    </source>
</evidence>
<sequence>MKIYPFCGPDSSWRAVALVGAAALFGASPAWAAGATDIQVWYSLNPHNNQVFQTLVKQFNGSQADVHVSLKAFDTPEQVEAALVAGVKTKNTPNLVQLNDDHAPDELINRSYILPLHTMLAKYPIKDAKWFVSSDHAAMRDAKGRLLAFPYMTDVPVMYYNIDAFKKAHIEPAIPARTWIGLQDQLVKLANASSRKCPYTTDIPVSINLENLAAVNNQFYTTDDNGLKAKSAPSFPMDLMYVRHLSMMISWARTELLVKPEFEAQSTQRFANRECAVLMSGSGNLGWFNSTRSLSFGVAALPYYQEATAQPGSPFVGGAAFWALDKQSQTQEKATAAFLGWLAQPKNAATWYQSTGFLPLTQQAFAQTDSAYYKNLGNWQALVADYARKPSATDRGFHVANYPKVKAMFRERLNTALNGQDPAVSALRTASAEANSIMRPGSSFAQGPAAKSASTRHTSKSKSHKTVKKSVAEKK</sequence>
<keyword evidence="6 8" id="KW-0732">Signal</keyword>
<dbReference type="PANTHER" id="PTHR43649">
    <property type="entry name" value="ARABINOSE-BINDING PROTEIN-RELATED"/>
    <property type="match status" value="1"/>
</dbReference>
<gene>
    <name evidence="9" type="ORF">EDC26_11099</name>
</gene>
<dbReference type="Proteomes" id="UP000295525">
    <property type="component" value="Unassembled WGS sequence"/>
</dbReference>
<evidence type="ECO:0000256" key="5">
    <source>
        <dbReference type="ARBA" id="ARBA00022448"/>
    </source>
</evidence>
<evidence type="ECO:0000313" key="10">
    <source>
        <dbReference type="Proteomes" id="UP000295525"/>
    </source>
</evidence>
<evidence type="ECO:0000256" key="3">
    <source>
        <dbReference type="ARBA" id="ARBA00011557"/>
    </source>
</evidence>